<comment type="caution">
    <text evidence="14">The sequence shown here is derived from an EMBL/GenBank/DDBJ whole genome shotgun (WGS) entry which is preliminary data.</text>
</comment>
<evidence type="ECO:0000256" key="6">
    <source>
        <dbReference type="ARBA" id="ARBA00022989"/>
    </source>
</evidence>
<feature type="signal peptide" evidence="12">
    <location>
        <begin position="1"/>
        <end position="26"/>
    </location>
</feature>
<reference evidence="14" key="1">
    <citation type="submission" date="2020-11" db="EMBL/GenBank/DDBJ databases">
        <title>Chlorella ohadii genome sequencing and assembly.</title>
        <authorList>
            <person name="Murik O."/>
            <person name="Treves H."/>
            <person name="Kedem I."/>
            <person name="Shotland Y."/>
            <person name="Kaplan A."/>
        </authorList>
    </citation>
    <scope>NUCLEOTIDE SEQUENCE</scope>
    <source>
        <strain evidence="14">1</strain>
    </source>
</reference>
<feature type="compositionally biased region" description="Low complexity" evidence="10">
    <location>
        <begin position="64"/>
        <end position="75"/>
    </location>
</feature>
<evidence type="ECO:0000256" key="7">
    <source>
        <dbReference type="ARBA" id="ARBA00023065"/>
    </source>
</evidence>
<feature type="domain" description="Cation/H+ exchanger transmembrane" evidence="13">
    <location>
        <begin position="270"/>
        <end position="639"/>
    </location>
</feature>
<feature type="transmembrane region" description="Helical" evidence="11">
    <location>
        <begin position="372"/>
        <end position="392"/>
    </location>
</feature>
<gene>
    <name evidence="14" type="ORF">COHA_003401</name>
</gene>
<feature type="compositionally biased region" description="Basic and acidic residues" evidence="10">
    <location>
        <begin position="76"/>
        <end position="106"/>
    </location>
</feature>
<keyword evidence="7" id="KW-0406">Ion transport</keyword>
<evidence type="ECO:0000256" key="5">
    <source>
        <dbReference type="ARBA" id="ARBA00022729"/>
    </source>
</evidence>
<organism evidence="14 15">
    <name type="scientific">Chlorella ohadii</name>
    <dbReference type="NCBI Taxonomy" id="2649997"/>
    <lineage>
        <taxon>Eukaryota</taxon>
        <taxon>Viridiplantae</taxon>
        <taxon>Chlorophyta</taxon>
        <taxon>core chlorophytes</taxon>
        <taxon>Trebouxiophyceae</taxon>
        <taxon>Chlorellales</taxon>
        <taxon>Chlorellaceae</taxon>
        <taxon>Chlorella clade</taxon>
        <taxon>Chlorella</taxon>
    </lineage>
</organism>
<evidence type="ECO:0000256" key="9">
    <source>
        <dbReference type="SAM" id="Coils"/>
    </source>
</evidence>
<dbReference type="AlphaFoldDB" id="A0AAD5DUY3"/>
<name>A0AAD5DUY3_9CHLO</name>
<evidence type="ECO:0000256" key="3">
    <source>
        <dbReference type="ARBA" id="ARBA00022449"/>
    </source>
</evidence>
<keyword evidence="9" id="KW-0175">Coiled coil</keyword>
<dbReference type="InterPro" id="IPR038770">
    <property type="entry name" value="Na+/solute_symporter_sf"/>
</dbReference>
<feature type="chain" id="PRO_5042269811" description="Cation/H+ exchanger transmembrane domain-containing protein" evidence="12">
    <location>
        <begin position="27"/>
        <end position="781"/>
    </location>
</feature>
<evidence type="ECO:0000313" key="14">
    <source>
        <dbReference type="EMBL" id="KAI7842889.1"/>
    </source>
</evidence>
<evidence type="ECO:0000256" key="10">
    <source>
        <dbReference type="SAM" id="MobiDB-lite"/>
    </source>
</evidence>
<keyword evidence="4 11" id="KW-0812">Transmembrane</keyword>
<sequence length="781" mass="79530">MRAPRAGLAALCAIWLLCWAVSGVQSRQIAEPEPAGAAALGALVFGSAGGAEPDHEAQPRLFKQEGPAEGQQAAGEQKEAAGEDKTSAQMLDEKLKEEFKGEEEKQLGAGKQYNETVASSEGTRETVVIISSGKKKGTNATATAAAAGDAAAGGATHTDAAHGDAAMGGAAAGLPTGGGGGGGGGGVSEAAAAHAAHETASVAAEEEAKVQAKHDKQKELEEQIEAASEADVDRIIDSKDNEYVLSKPSDSEALGINLDPQFVRDLTVLIAASAAAGVLMGCLGQPAINGYFLAGSLVGPGGFKLIKEIVQVQSVAQLGVHLLLFTLGLEFSLTKLRAVRNVALFGGLLQTALFAALAGLGAKVIGTNAAQGAFVGALVAMSSTSIVVKVLSDCRTQHSQPGQITIGTLVLQDCLVGLLFAFMPVLATAAGGSNEYDLVLLLTVMARVVAKLAVLAVGALVLARTVLPPAWRWLARRFGPESFQLASIAFCLLCALTTARQGVSAELGAFAAGVMLSATEQQEAVLHHLEPVAQFFLALFVSSTGLVLSPVFLFNHLPLLACGAVAVIVAKTLLIAGVVAMFRYPADTALAVGINLSQIGEFVFVLLSVASQQELIDQHVYLLLMGVTALTLLVTPFLLQVSNRLTPRPKGWNGTGPGPGDLELSNGGPQSQADLQRLLGGLEREGFEYHGARIPMGFAPAPAPPLGGNGGGGGAAPQVKVLRSPPPGEGASEWEAWKRGPAGGLGGGKDGVAANGGVPRGLTTATLRSSSSSDAGSLGGH</sequence>
<feature type="transmembrane region" description="Helical" evidence="11">
    <location>
        <begin position="438"/>
        <end position="462"/>
    </location>
</feature>
<feature type="compositionally biased region" description="Low complexity" evidence="10">
    <location>
        <begin position="188"/>
        <end position="201"/>
    </location>
</feature>
<keyword evidence="6 11" id="KW-1133">Transmembrane helix</keyword>
<evidence type="ECO:0000256" key="8">
    <source>
        <dbReference type="ARBA" id="ARBA00023136"/>
    </source>
</evidence>
<feature type="transmembrane region" description="Helical" evidence="11">
    <location>
        <begin position="404"/>
        <end position="426"/>
    </location>
</feature>
<feature type="region of interest" description="Disordered" evidence="10">
    <location>
        <begin position="49"/>
        <end position="121"/>
    </location>
</feature>
<evidence type="ECO:0000256" key="2">
    <source>
        <dbReference type="ARBA" id="ARBA00022448"/>
    </source>
</evidence>
<feature type="compositionally biased region" description="Low complexity" evidence="10">
    <location>
        <begin position="751"/>
        <end position="781"/>
    </location>
</feature>
<dbReference type="PANTHER" id="PTHR16254">
    <property type="entry name" value="POTASSIUM/PROTON ANTIPORTER-RELATED"/>
    <property type="match status" value="1"/>
</dbReference>
<evidence type="ECO:0000256" key="1">
    <source>
        <dbReference type="ARBA" id="ARBA00004141"/>
    </source>
</evidence>
<protein>
    <recommendedName>
        <fullName evidence="13">Cation/H+ exchanger transmembrane domain-containing protein</fullName>
    </recommendedName>
</protein>
<dbReference type="InterPro" id="IPR045158">
    <property type="entry name" value="KEA4/5/6-like"/>
</dbReference>
<keyword evidence="2" id="KW-0813">Transport</keyword>
<dbReference type="Pfam" id="PF00999">
    <property type="entry name" value="Na_H_Exchanger"/>
    <property type="match status" value="1"/>
</dbReference>
<dbReference type="GO" id="GO:0016020">
    <property type="term" value="C:membrane"/>
    <property type="evidence" value="ECO:0007669"/>
    <property type="project" value="UniProtKB-SubCell"/>
</dbReference>
<dbReference type="Gene3D" id="1.20.1530.20">
    <property type="match status" value="1"/>
</dbReference>
<comment type="subcellular location">
    <subcellularLocation>
        <location evidence="1">Membrane</location>
        <topology evidence="1">Multi-pass membrane protein</topology>
    </subcellularLocation>
</comment>
<feature type="transmembrane region" description="Helical" evidence="11">
    <location>
        <begin position="621"/>
        <end position="639"/>
    </location>
</feature>
<keyword evidence="3" id="KW-0050">Antiport</keyword>
<feature type="transmembrane region" description="Helical" evidence="11">
    <location>
        <begin position="532"/>
        <end position="553"/>
    </location>
</feature>
<evidence type="ECO:0000313" key="15">
    <source>
        <dbReference type="Proteomes" id="UP001205105"/>
    </source>
</evidence>
<dbReference type="PANTHER" id="PTHR16254:SF14">
    <property type="entry name" value="TRANSMEMBRANE AND COILED-COIL DOMAIN-CONTAINING PROTEIN 3"/>
    <property type="match status" value="1"/>
</dbReference>
<feature type="region of interest" description="Disordered" evidence="10">
    <location>
        <begin position="648"/>
        <end position="670"/>
    </location>
</feature>
<evidence type="ECO:0000256" key="4">
    <source>
        <dbReference type="ARBA" id="ARBA00022692"/>
    </source>
</evidence>
<feature type="transmembrane region" description="Helical" evidence="11">
    <location>
        <begin position="560"/>
        <end position="582"/>
    </location>
</feature>
<dbReference type="InterPro" id="IPR006153">
    <property type="entry name" value="Cation/H_exchanger_TM"/>
</dbReference>
<feature type="coiled-coil region" evidence="9">
    <location>
        <begin position="203"/>
        <end position="230"/>
    </location>
</feature>
<evidence type="ECO:0000259" key="13">
    <source>
        <dbReference type="Pfam" id="PF00999"/>
    </source>
</evidence>
<proteinExistence type="predicted"/>
<feature type="region of interest" description="Disordered" evidence="10">
    <location>
        <begin position="725"/>
        <end position="781"/>
    </location>
</feature>
<accession>A0AAD5DUY3</accession>
<keyword evidence="8 11" id="KW-0472">Membrane</keyword>
<evidence type="ECO:0000256" key="11">
    <source>
        <dbReference type="SAM" id="Phobius"/>
    </source>
</evidence>
<dbReference type="GO" id="GO:0015386">
    <property type="term" value="F:potassium:proton antiporter activity"/>
    <property type="evidence" value="ECO:0007669"/>
    <property type="project" value="InterPro"/>
</dbReference>
<dbReference type="EMBL" id="JADXDR010000046">
    <property type="protein sequence ID" value="KAI7842889.1"/>
    <property type="molecule type" value="Genomic_DNA"/>
</dbReference>
<keyword evidence="5 12" id="KW-0732">Signal</keyword>
<feature type="transmembrane region" description="Helical" evidence="11">
    <location>
        <begin position="315"/>
        <end position="333"/>
    </location>
</feature>
<feature type="transmembrane region" description="Helical" evidence="11">
    <location>
        <begin position="342"/>
        <end position="366"/>
    </location>
</feature>
<evidence type="ECO:0000256" key="12">
    <source>
        <dbReference type="SAM" id="SignalP"/>
    </source>
</evidence>
<feature type="compositionally biased region" description="Gly residues" evidence="10">
    <location>
        <begin position="741"/>
        <end position="750"/>
    </location>
</feature>
<keyword evidence="15" id="KW-1185">Reference proteome</keyword>
<feature type="region of interest" description="Disordered" evidence="10">
    <location>
        <begin position="179"/>
        <end position="201"/>
    </location>
</feature>
<feature type="transmembrane region" description="Helical" evidence="11">
    <location>
        <begin position="588"/>
        <end position="609"/>
    </location>
</feature>
<dbReference type="Proteomes" id="UP001205105">
    <property type="component" value="Unassembled WGS sequence"/>
</dbReference>